<evidence type="ECO:0000256" key="2">
    <source>
        <dbReference type="PIRNR" id="PIRNR036893"/>
    </source>
</evidence>
<dbReference type="PANTHER" id="PTHR10612:SF34">
    <property type="entry name" value="APOLIPOPROTEIN D"/>
    <property type="match status" value="1"/>
</dbReference>
<dbReference type="CDD" id="cd19438">
    <property type="entry name" value="lipocalin_Blc-like"/>
    <property type="match status" value="1"/>
</dbReference>
<dbReference type="Gene3D" id="2.40.128.20">
    <property type="match status" value="1"/>
</dbReference>
<dbReference type="GO" id="GO:0009279">
    <property type="term" value="C:cell outer membrane"/>
    <property type="evidence" value="ECO:0007669"/>
    <property type="project" value="UniProtKB-SubCell"/>
</dbReference>
<name>A0A099FH28_9RHOB</name>
<organism evidence="4 5">
    <name type="scientific">Paracoccus sphaerophysae</name>
    <dbReference type="NCBI Taxonomy" id="690417"/>
    <lineage>
        <taxon>Bacteria</taxon>
        <taxon>Pseudomonadati</taxon>
        <taxon>Pseudomonadota</taxon>
        <taxon>Alphaproteobacteria</taxon>
        <taxon>Rhodobacterales</taxon>
        <taxon>Paracoccaceae</taxon>
        <taxon>Paracoccus</taxon>
    </lineage>
</organism>
<dbReference type="Pfam" id="PF08212">
    <property type="entry name" value="Lipocalin_2"/>
    <property type="match status" value="1"/>
</dbReference>
<keyword evidence="2" id="KW-0472">Membrane</keyword>
<evidence type="ECO:0000259" key="3">
    <source>
        <dbReference type="Pfam" id="PF08212"/>
    </source>
</evidence>
<proteinExistence type="inferred from homology"/>
<comment type="caution">
    <text evidence="4">The sequence shown here is derived from an EMBL/GenBank/DDBJ whole genome shotgun (WGS) entry which is preliminary data.</text>
</comment>
<keyword evidence="2" id="KW-0449">Lipoprotein</keyword>
<dbReference type="GO" id="GO:0008289">
    <property type="term" value="F:lipid binding"/>
    <property type="evidence" value="ECO:0007669"/>
    <property type="project" value="UniProtKB-UniRule"/>
</dbReference>
<dbReference type="GO" id="GO:0006950">
    <property type="term" value="P:response to stress"/>
    <property type="evidence" value="ECO:0007669"/>
    <property type="project" value="UniProtKB-ARBA"/>
</dbReference>
<dbReference type="InterPro" id="IPR047202">
    <property type="entry name" value="Lipocalin_Blc-like_dom"/>
</dbReference>
<dbReference type="PROSITE" id="PS00213">
    <property type="entry name" value="LIPOCALIN"/>
    <property type="match status" value="1"/>
</dbReference>
<gene>
    <name evidence="4" type="ORF">IC63_01070</name>
</gene>
<accession>A0A099FH28</accession>
<dbReference type="STRING" id="690417.IC63_01070"/>
<comment type="function">
    <text evidence="2">Involved in the storage or transport of lipids necessary for membrane maintenance under stressful conditions. Displays a binding preference for lysophospholipids.</text>
</comment>
<dbReference type="AlphaFoldDB" id="A0A099FH28"/>
<protein>
    <recommendedName>
        <fullName evidence="2">Outer membrane lipoprotein Blc</fullName>
    </recommendedName>
</protein>
<dbReference type="InterPro" id="IPR002446">
    <property type="entry name" value="Lipocalin_bac"/>
</dbReference>
<comment type="similarity">
    <text evidence="1 2">Belongs to the calycin superfamily. Lipocalin family.</text>
</comment>
<dbReference type="EMBL" id="JRKS01000002">
    <property type="protein sequence ID" value="KGJ09392.1"/>
    <property type="molecule type" value="Genomic_DNA"/>
</dbReference>
<sequence length="169" mass="18751">MALATLAATAACTRTVMTRVPAGIEPVSGFEVARYMGRWHEIARLDHRFERGMTEVTADYSLNDDGTVKVVNRGLKDGQWKSIEGTARFLGDPSVASLGVTFFPGLPGGYHVFALDPEYRWAMISGPNRGYLWILAREPRMDEGEYRRLVGLAKEKGFAVEGLIKNSLR</sequence>
<dbReference type="Proteomes" id="UP000029917">
    <property type="component" value="Unassembled WGS sequence"/>
</dbReference>
<keyword evidence="2" id="KW-0998">Cell outer membrane</keyword>
<keyword evidence="2" id="KW-0446">Lipid-binding</keyword>
<comment type="subunit">
    <text evidence="2">Homodimer.</text>
</comment>
<feature type="domain" description="Lipocalin/cytosolic fatty-acid binding" evidence="3">
    <location>
        <begin position="31"/>
        <end position="165"/>
    </location>
</feature>
<reference evidence="4 5" key="1">
    <citation type="submission" date="2014-09" db="EMBL/GenBank/DDBJ databases">
        <authorList>
            <person name="McGinnis J.M."/>
            <person name="Wolfgang W.J."/>
        </authorList>
    </citation>
    <scope>NUCLEOTIDE SEQUENCE [LARGE SCALE GENOMIC DNA]</scope>
    <source>
        <strain evidence="4 5">HAMBI 3106</strain>
    </source>
</reference>
<dbReference type="InterPro" id="IPR000566">
    <property type="entry name" value="Lipocln_cytosolic_FA-bd_dom"/>
</dbReference>
<keyword evidence="5" id="KW-1185">Reference proteome</keyword>
<evidence type="ECO:0000256" key="1">
    <source>
        <dbReference type="ARBA" id="ARBA00006889"/>
    </source>
</evidence>
<dbReference type="SUPFAM" id="SSF50814">
    <property type="entry name" value="Lipocalins"/>
    <property type="match status" value="1"/>
</dbReference>
<dbReference type="PANTHER" id="PTHR10612">
    <property type="entry name" value="APOLIPOPROTEIN D"/>
    <property type="match status" value="1"/>
</dbReference>
<reference evidence="4 5" key="2">
    <citation type="submission" date="2014-10" db="EMBL/GenBank/DDBJ databases">
        <title>Paracoccus sanguinis sp. nov., isolated from clinical specimens of New York State patients.</title>
        <authorList>
            <person name="Mingle L.A."/>
            <person name="Cole J.A."/>
            <person name="Lapierre P."/>
            <person name="Musser K.A."/>
        </authorList>
    </citation>
    <scope>NUCLEOTIDE SEQUENCE [LARGE SCALE GENOMIC DNA]</scope>
    <source>
        <strain evidence="4 5">HAMBI 3106</strain>
    </source>
</reference>
<dbReference type="InterPro" id="IPR012674">
    <property type="entry name" value="Calycin"/>
</dbReference>
<dbReference type="PIRSF" id="PIRSF036893">
    <property type="entry name" value="Lipocalin_ApoD"/>
    <property type="match status" value="1"/>
</dbReference>
<evidence type="ECO:0000313" key="4">
    <source>
        <dbReference type="EMBL" id="KGJ09392.1"/>
    </source>
</evidence>
<evidence type="ECO:0000313" key="5">
    <source>
        <dbReference type="Proteomes" id="UP000029917"/>
    </source>
</evidence>
<dbReference type="PRINTS" id="PR01171">
    <property type="entry name" value="BCTLIPOCALIN"/>
</dbReference>
<comment type="subcellular location">
    <subcellularLocation>
        <location evidence="2">Cell outer membrane</location>
    </subcellularLocation>
</comment>
<dbReference type="InterPro" id="IPR022272">
    <property type="entry name" value="Lipocalin_CS"/>
</dbReference>
<dbReference type="InterPro" id="IPR022271">
    <property type="entry name" value="Lipocalin_ApoD"/>
</dbReference>